<dbReference type="PATRIC" id="fig|1321820.3.peg.1373"/>
<organism evidence="2 3">
    <name type="scientific">Gemella bergeri ATCC 700627</name>
    <dbReference type="NCBI Taxonomy" id="1321820"/>
    <lineage>
        <taxon>Bacteria</taxon>
        <taxon>Bacillati</taxon>
        <taxon>Bacillota</taxon>
        <taxon>Bacilli</taxon>
        <taxon>Bacillales</taxon>
        <taxon>Gemellaceae</taxon>
        <taxon>Gemella</taxon>
    </lineage>
</organism>
<comment type="caution">
    <text evidence="2">The sequence shown here is derived from an EMBL/GenBank/DDBJ whole genome shotgun (WGS) entry which is preliminary data.</text>
</comment>
<dbReference type="RefSeq" id="WP_021753072.1">
    <property type="nucleotide sequence ID" value="NZ_KI271844.1"/>
</dbReference>
<proteinExistence type="predicted"/>
<dbReference type="PANTHER" id="PTHR43404:SF2">
    <property type="entry name" value="LIPOPOLYSACCHARIDE CHOLINEPHOSPHOTRANSFERASE LICD"/>
    <property type="match status" value="1"/>
</dbReference>
<feature type="domain" description="LicD/FKTN/FKRP nucleotidyltransferase" evidence="1">
    <location>
        <begin position="24"/>
        <end position="242"/>
    </location>
</feature>
<dbReference type="EMBL" id="AWVP01000098">
    <property type="protein sequence ID" value="ERK56236.1"/>
    <property type="molecule type" value="Genomic_DNA"/>
</dbReference>
<dbReference type="PANTHER" id="PTHR43404">
    <property type="entry name" value="LIPOPOLYSACCHARIDE CHOLINEPHOSPHOTRANSFERASE LICD"/>
    <property type="match status" value="1"/>
</dbReference>
<dbReference type="HOGENOM" id="CLU_075543_1_0_9"/>
<gene>
    <name evidence="2" type="ORF">HMPREF1983_01423</name>
</gene>
<sequence length="267" mass="32100">MKKLKIDEVKQIELEILAYIDSFCKKNNITYFINYGTLLGAVRHKGFIPWDDDIDISMTRENYEKFIKLFETDSSKYKLLSLKTDNKYYNNFLKVFDSTTLIEDTRNYKTYKTGIFVDIFPMDTFNDKNIVDICYRLESFKLLSFSKRKNIIYKDNILKDIIRSSFWAILLPISPRFFAFKIEKNINKYFDNNGNYIAFLPSKQKEQEVFKSDIFDDLIELPFEHLILPAPKNYDIILSQYYNNYMELPPEEKRYNIHEFHAYKLED</sequence>
<evidence type="ECO:0000259" key="1">
    <source>
        <dbReference type="Pfam" id="PF04991"/>
    </source>
</evidence>
<dbReference type="Pfam" id="PF04991">
    <property type="entry name" value="LicD"/>
    <property type="match status" value="1"/>
</dbReference>
<accession>U2QIB0</accession>
<keyword evidence="3" id="KW-1185">Reference proteome</keyword>
<dbReference type="eggNOG" id="COG3475">
    <property type="taxonomic scope" value="Bacteria"/>
</dbReference>
<dbReference type="InterPro" id="IPR052942">
    <property type="entry name" value="LPS_cholinephosphotransferase"/>
</dbReference>
<name>U2QIB0_9BACL</name>
<dbReference type="GO" id="GO:0009100">
    <property type="term" value="P:glycoprotein metabolic process"/>
    <property type="evidence" value="ECO:0007669"/>
    <property type="project" value="UniProtKB-ARBA"/>
</dbReference>
<evidence type="ECO:0000313" key="2">
    <source>
        <dbReference type="EMBL" id="ERK56236.1"/>
    </source>
</evidence>
<reference evidence="2 3" key="1">
    <citation type="submission" date="2013-08" db="EMBL/GenBank/DDBJ databases">
        <authorList>
            <person name="Weinstock G."/>
            <person name="Sodergren E."/>
            <person name="Wylie T."/>
            <person name="Fulton L."/>
            <person name="Fulton R."/>
            <person name="Fronick C."/>
            <person name="O'Laughlin M."/>
            <person name="Godfrey J."/>
            <person name="Miner T."/>
            <person name="Herter B."/>
            <person name="Appelbaum E."/>
            <person name="Cordes M."/>
            <person name="Lek S."/>
            <person name="Wollam A."/>
            <person name="Pepin K.H."/>
            <person name="Palsikar V.B."/>
            <person name="Mitreva M."/>
            <person name="Wilson R.K."/>
        </authorList>
    </citation>
    <scope>NUCLEOTIDE SEQUENCE [LARGE SCALE GENOMIC DNA]</scope>
    <source>
        <strain evidence="2 3">ATCC 700627</strain>
    </source>
</reference>
<dbReference type="Proteomes" id="UP000016637">
    <property type="component" value="Unassembled WGS sequence"/>
</dbReference>
<dbReference type="AlphaFoldDB" id="U2QIB0"/>
<dbReference type="InterPro" id="IPR007074">
    <property type="entry name" value="LicD/FKTN/FKRP_NTP_transf"/>
</dbReference>
<evidence type="ECO:0000313" key="3">
    <source>
        <dbReference type="Proteomes" id="UP000016637"/>
    </source>
</evidence>
<protein>
    <submittedName>
        <fullName evidence="2">LICD family protein</fullName>
    </submittedName>
</protein>